<organism evidence="1 2">
    <name type="scientific">Parahalioglobus pacificus</name>
    <dbReference type="NCBI Taxonomy" id="930806"/>
    <lineage>
        <taxon>Bacteria</taxon>
        <taxon>Pseudomonadati</taxon>
        <taxon>Pseudomonadota</taxon>
        <taxon>Gammaproteobacteria</taxon>
        <taxon>Cellvibrionales</taxon>
        <taxon>Halieaceae</taxon>
        <taxon>Parahalioglobus</taxon>
    </lineage>
</organism>
<dbReference type="EMBL" id="BMYM01000001">
    <property type="protein sequence ID" value="GHD30842.1"/>
    <property type="molecule type" value="Genomic_DNA"/>
</dbReference>
<dbReference type="RefSeq" id="WP_229802605.1">
    <property type="nucleotide sequence ID" value="NZ_BMYM01000001.1"/>
</dbReference>
<proteinExistence type="predicted"/>
<dbReference type="PROSITE" id="PS51257">
    <property type="entry name" value="PROKAR_LIPOPROTEIN"/>
    <property type="match status" value="1"/>
</dbReference>
<protein>
    <recommendedName>
        <fullName evidence="3">DUF3604 domain-containing protein</fullName>
    </recommendedName>
</protein>
<dbReference type="InterPro" id="IPR022028">
    <property type="entry name" value="DUF3604"/>
</dbReference>
<gene>
    <name evidence="1" type="ORF">GCM10007053_13040</name>
</gene>
<accession>A0A918XHD5</accession>
<dbReference type="AlphaFoldDB" id="A0A918XHD5"/>
<reference evidence="1" key="1">
    <citation type="journal article" date="2014" name="Int. J. Syst. Evol. Microbiol.">
        <title>Complete genome sequence of Corynebacterium casei LMG S-19264T (=DSM 44701T), isolated from a smear-ripened cheese.</title>
        <authorList>
            <consortium name="US DOE Joint Genome Institute (JGI-PGF)"/>
            <person name="Walter F."/>
            <person name="Albersmeier A."/>
            <person name="Kalinowski J."/>
            <person name="Ruckert C."/>
        </authorList>
    </citation>
    <scope>NUCLEOTIDE SEQUENCE</scope>
    <source>
        <strain evidence="1">KCTC 23430</strain>
    </source>
</reference>
<reference evidence="1" key="2">
    <citation type="submission" date="2020-09" db="EMBL/GenBank/DDBJ databases">
        <authorList>
            <person name="Sun Q."/>
            <person name="Kim S."/>
        </authorList>
    </citation>
    <scope>NUCLEOTIDE SEQUENCE</scope>
    <source>
        <strain evidence="1">KCTC 23430</strain>
    </source>
</reference>
<dbReference type="Gene3D" id="3.20.20.140">
    <property type="entry name" value="Metal-dependent hydrolases"/>
    <property type="match status" value="1"/>
</dbReference>
<dbReference type="Proteomes" id="UP000644693">
    <property type="component" value="Unassembled WGS sequence"/>
</dbReference>
<evidence type="ECO:0000313" key="1">
    <source>
        <dbReference type="EMBL" id="GHD30842.1"/>
    </source>
</evidence>
<comment type="caution">
    <text evidence="1">The sequence shown here is derived from an EMBL/GenBank/DDBJ whole genome shotgun (WGS) entry which is preliminary data.</text>
</comment>
<name>A0A918XHD5_9GAMM</name>
<dbReference type="Pfam" id="PF12228">
    <property type="entry name" value="DUF3604"/>
    <property type="match status" value="1"/>
</dbReference>
<sequence>MTKFEHYLFLIGTLMLMACSDEQGALRDLSSSEQATLAGVNSGMPALPPDEGLLSQVSVPETVTRVRPAERMALFGDLHVHTENSFDAFAFGTLATPADAYRYAAGEAIPHPSGFDIQLDRPLDFYAVTDHAMLMGVAKAASDPASAVGMLDISEPLHALNRPGNFGTFTLIPRSQIFGQFVPEVATRLREGSLDPELVLAATRSTWLQNRQTTDDAYVPGKLTTFAAYEYTTSTDTRGNLHRNVVFQDTAKLPAVPFSRLHSQNPEDLWTWMDGLREQGIESMAIPHNSNGSDGEMFKQVDWSGQAMDERYVEQRLRNEPLVEITQVKGTSETHPMLSDTDEWAGFELMEYRVATKLASATNGSYVREALRIGLEMDAAGQGNPYQFGFIGSTDTHVGGGATREDKFFSKAGVIDGLPERRGSVPASWLVGTLSKLMAPDLVTEVDGKTYMQSSTFEYWGSSGLAAVWAESNTRESVYDALRRKETFATSGPRIKVRFFAGANYPSGVIDSADLLQVAYAGGVPMGGELAAYEQMAGSPQFLVWAMADDMSAPLDRVQVIKGWEVDGRSNEKVFDVACSAGGGVDSETYRCADNGAYVSAEDCSIPRDRGASELKVQWQDPEFDSQQDAFYYVRVLENPTCRWSTWEALRAGVTPRSDLPRTIQERAWSSPIWYRADHTLGQLND</sequence>
<keyword evidence="2" id="KW-1185">Reference proteome</keyword>
<evidence type="ECO:0000313" key="2">
    <source>
        <dbReference type="Proteomes" id="UP000644693"/>
    </source>
</evidence>
<evidence type="ECO:0008006" key="3">
    <source>
        <dbReference type="Google" id="ProtNLM"/>
    </source>
</evidence>